<dbReference type="Pfam" id="PF20009">
    <property type="entry name" value="GEVED"/>
    <property type="match status" value="1"/>
</dbReference>
<protein>
    <recommendedName>
        <fullName evidence="6">PA14 domain-containing protein</fullName>
    </recommendedName>
</protein>
<keyword evidence="1" id="KW-0472">Membrane</keyword>
<evidence type="ECO:0000313" key="4">
    <source>
        <dbReference type="EMBL" id="SJM93265.1"/>
    </source>
</evidence>
<keyword evidence="1" id="KW-0812">Transmembrane</keyword>
<evidence type="ECO:0008006" key="6">
    <source>
        <dbReference type="Google" id="ProtNLM"/>
    </source>
</evidence>
<feature type="domain" description="GEVED" evidence="2">
    <location>
        <begin position="341"/>
        <end position="419"/>
    </location>
</feature>
<name>A0A1R4HAJ3_9GAMM</name>
<keyword evidence="1" id="KW-1133">Transmembrane helix</keyword>
<sequence>MTILPRVGVNRLTLRVLLTHRWVTRYLLCLQLCYISVILFFYVMFILPSHKKAIKQQNKCGYISVILSIIFFFIGLFSAFTTQAAVGACAGYDAIMYDPNTTGGDSGYNGWIQPYAVKPIGTLVYKTLAKTARSLDISVLGWGNASAITDGIGDDAGYIGTKYLASDWDRSVEFTHKIAAIEAGNYSFNLKAGDDHVKIYKNGILIYSIKDAYAQTNTAPVLIFPSYALASGDVLTVVIIEEHQGNTALNIEITPLFPSPCTLDYGDAPATYGRPTHSIPVLPTLYLGNVAPDSELSAATPLIGTGDDATGTDDEDGITLPANLMIGSKITLPVIVKGTGYLNAWFDWNADGDFADPGEQLLPIDQNVVAGTTQLSVDVPATAVAGVSYARFRLCSTLSSCNTPTGNASSGEVEDYQITISKGFAGTPYTCDGYFYQIRRVSNGPSRLFRIDRLNPSAYAQTELLDLSPYTLNALALNKQDGYFYALTQPTSAALQPTLIKIGQSGTEVLGTVSVLPNTNYVAGTFDSAGNYYVSSGNTLYKINISTQTSTAITLSGSTLSPGDMAVNPNESGVIYAANVSSLYRIVVSGTST</sequence>
<reference evidence="5" key="1">
    <citation type="submission" date="2017-02" db="EMBL/GenBank/DDBJ databases">
        <authorList>
            <person name="Daims H."/>
        </authorList>
    </citation>
    <scope>NUCLEOTIDE SEQUENCE [LARGE SCALE GENOMIC DNA]</scope>
</reference>
<evidence type="ECO:0000313" key="5">
    <source>
        <dbReference type="Proteomes" id="UP000195667"/>
    </source>
</evidence>
<evidence type="ECO:0000256" key="1">
    <source>
        <dbReference type="SAM" id="Phobius"/>
    </source>
</evidence>
<evidence type="ECO:0000259" key="3">
    <source>
        <dbReference type="Pfam" id="PF21959"/>
    </source>
</evidence>
<gene>
    <name evidence="4" type="ORF">CRENPOLYSF1_420007</name>
</gene>
<proteinExistence type="predicted"/>
<dbReference type="AlphaFoldDB" id="A0A1R4HAJ3"/>
<dbReference type="InterPro" id="IPR045474">
    <property type="entry name" value="GEVED"/>
</dbReference>
<feature type="transmembrane region" description="Helical" evidence="1">
    <location>
        <begin position="60"/>
        <end position="80"/>
    </location>
</feature>
<evidence type="ECO:0000259" key="2">
    <source>
        <dbReference type="Pfam" id="PF20009"/>
    </source>
</evidence>
<dbReference type="Proteomes" id="UP000195667">
    <property type="component" value="Unassembled WGS sequence"/>
</dbReference>
<organism evidence="4 5">
    <name type="scientific">Crenothrix polyspora</name>
    <dbReference type="NCBI Taxonomy" id="360316"/>
    <lineage>
        <taxon>Bacteria</taxon>
        <taxon>Pseudomonadati</taxon>
        <taxon>Pseudomonadota</taxon>
        <taxon>Gammaproteobacteria</taxon>
        <taxon>Methylococcales</taxon>
        <taxon>Crenotrichaceae</taxon>
        <taxon>Crenothrix</taxon>
    </lineage>
</organism>
<keyword evidence="5" id="KW-1185">Reference proteome</keyword>
<dbReference type="SUPFAM" id="SSF101898">
    <property type="entry name" value="NHL repeat"/>
    <property type="match status" value="1"/>
</dbReference>
<dbReference type="InterPro" id="IPR054215">
    <property type="entry name" value="DUF6923"/>
</dbReference>
<accession>A0A1R4HAJ3</accession>
<dbReference type="EMBL" id="FUKI01000118">
    <property type="protein sequence ID" value="SJM93265.1"/>
    <property type="molecule type" value="Genomic_DNA"/>
</dbReference>
<feature type="domain" description="DUF6923" evidence="3">
    <location>
        <begin position="466"/>
        <end position="589"/>
    </location>
</feature>
<feature type="transmembrane region" description="Helical" evidence="1">
    <location>
        <begin position="25"/>
        <end position="48"/>
    </location>
</feature>
<dbReference type="Pfam" id="PF21959">
    <property type="entry name" value="DUF6923"/>
    <property type="match status" value="1"/>
</dbReference>